<dbReference type="Pfam" id="PF02171">
    <property type="entry name" value="Piwi"/>
    <property type="match status" value="1"/>
</dbReference>
<sequence>MSKFGDEQSLASGPALSTLRLGKVIEKESERYLMAKEIPIGEPIMAERRGPVREGDIELTTNIYPMMFQSNIRVCRYDVKVLGQKERSGRVVEFTKKFKDDFTKTERRFRTRDVIITFMNKQKDMARASGCIYNDLQSIMYSLSQLAPRGESLKFIYDPTELHNATEFERFKLAKIILEFNPTDPFMMDLEQGQEQRNLLYANRDLAQFLDIATSQEVFFREGEHVHFSTSNSYMYNPEAFGFRQDDSITFEENLTYLGIGCQKAIHNVQGGKPSPAGMQAVVVQPKKTPFHSDDILIAKVDAMLKPVQRLPMEKKAAHLEKYLKGIMVSTVHNPKNVQYFPIKGFTRENASQKEITINGQPISVADYFRQKYGMSLSFMDLPLVISVTLDKEGKKQQNYYPIEVLKVCDNQRVKTNQLTSNMTQLTIKKCAIPPSILRAQMEKVAQSLHLWESHYLNAARIKVAEKPLILRANELPHPELQTGDGSSFPMKDSAGWRMNHVYLPQPVVGTQYGWASFVFWYGGPGCLQQNDMENFLSRYQQQAEQRGIRLGTPKRKEIFMLKKMEDMAQVYDWASKNDIAFMLCFHGDSGDAEIVHHEIKANERRFFVITQCIRVGTVRNVINKNQRLTIDNILNKTNVKLGGLNYTLSRSRIANDFKTLIIGFSSNHPGGGIGTVDDTASNPNKPPSFVSGPPTAVGFSANVGPTKTPYDFVGDFLYQQAQREEKVNVIESVVQRCFHFFRSTRDGAIPERIILFRNGCSEGQYTSILKYEVPLLIRALQDEGMRQPRLTLIVCNKLQNVRFFHKNINSNAKAPDQNLKPGTIIDTGAVHPQFAEFFLTSHRALQGTARTPKYTVVYDDCAHDLDELERITYDLCFGHQIVSSPISLPSPVLIASEYAKRGRNLYNSLFEELKQKNPDIKYTDLNDELTFYGREGTECWISEYRVNA</sequence>
<dbReference type="Gene3D" id="2.170.260.10">
    <property type="entry name" value="paz domain"/>
    <property type="match status" value="1"/>
</dbReference>
<dbReference type="SMART" id="SM00949">
    <property type="entry name" value="PAZ"/>
    <property type="match status" value="1"/>
</dbReference>
<keyword evidence="5" id="KW-1185">Reference proteome</keyword>
<dbReference type="CDD" id="cd02846">
    <property type="entry name" value="PAZ_argonaute_like"/>
    <property type="match status" value="1"/>
</dbReference>
<dbReference type="AlphaFoldDB" id="A0A8T0A2T9"/>
<protein>
    <recommendedName>
        <fullName evidence="6">Piwi domain-containing protein</fullName>
    </recommendedName>
</protein>
<dbReference type="SMART" id="SM00950">
    <property type="entry name" value="Piwi"/>
    <property type="match status" value="1"/>
</dbReference>
<dbReference type="Gene3D" id="3.40.50.2300">
    <property type="match status" value="1"/>
</dbReference>
<feature type="domain" description="PAZ" evidence="2">
    <location>
        <begin position="307"/>
        <end position="410"/>
    </location>
</feature>
<dbReference type="InterPro" id="IPR036397">
    <property type="entry name" value="RNaseH_sf"/>
</dbReference>
<dbReference type="CDD" id="cd02826">
    <property type="entry name" value="Piwi-like"/>
    <property type="match status" value="1"/>
</dbReference>
<dbReference type="PROSITE" id="PS50822">
    <property type="entry name" value="PIWI"/>
    <property type="match status" value="1"/>
</dbReference>
<evidence type="ECO:0008006" key="6">
    <source>
        <dbReference type="Google" id="ProtNLM"/>
    </source>
</evidence>
<dbReference type="SUPFAM" id="SSF101690">
    <property type="entry name" value="PAZ domain"/>
    <property type="match status" value="1"/>
</dbReference>
<proteinExistence type="inferred from homology"/>
<dbReference type="SUPFAM" id="SSF53098">
    <property type="entry name" value="Ribonuclease H-like"/>
    <property type="match status" value="1"/>
</dbReference>
<dbReference type="InterPro" id="IPR057272">
    <property type="entry name" value="Piwi_nem"/>
</dbReference>
<dbReference type="Proteomes" id="UP000605970">
    <property type="component" value="Unassembled WGS sequence"/>
</dbReference>
<comment type="similarity">
    <text evidence="1">Belongs to the argonaute family.</text>
</comment>
<reference evidence="4" key="1">
    <citation type="journal article" date="2020" name="Ecol. Evol.">
        <title>Genome structure and content of the rice root-knot nematode (Meloidogyne graminicola).</title>
        <authorList>
            <person name="Phan N.T."/>
            <person name="Danchin E.G.J."/>
            <person name="Klopp C."/>
            <person name="Perfus-Barbeoch L."/>
            <person name="Kozlowski D.K."/>
            <person name="Koutsovoulos G.D."/>
            <person name="Lopez-Roques C."/>
            <person name="Bouchez O."/>
            <person name="Zahm M."/>
            <person name="Besnard G."/>
            <person name="Bellafiore S."/>
        </authorList>
    </citation>
    <scope>NUCLEOTIDE SEQUENCE</scope>
    <source>
        <strain evidence="4">VN-18</strain>
    </source>
</reference>
<name>A0A8T0A2T9_9BILA</name>
<evidence type="ECO:0000313" key="5">
    <source>
        <dbReference type="Proteomes" id="UP000605970"/>
    </source>
</evidence>
<dbReference type="InterPro" id="IPR012337">
    <property type="entry name" value="RNaseH-like_sf"/>
</dbReference>
<evidence type="ECO:0000259" key="3">
    <source>
        <dbReference type="PROSITE" id="PS50822"/>
    </source>
</evidence>
<dbReference type="PANTHER" id="PTHR22891">
    <property type="entry name" value="EUKARYOTIC TRANSLATION INITIATION FACTOR 2C"/>
    <property type="match status" value="1"/>
</dbReference>
<evidence type="ECO:0000256" key="1">
    <source>
        <dbReference type="RuleBase" id="RU361178"/>
    </source>
</evidence>
<dbReference type="EMBL" id="JABEBT010000006">
    <property type="protein sequence ID" value="KAF7639333.1"/>
    <property type="molecule type" value="Genomic_DNA"/>
</dbReference>
<comment type="caution">
    <text evidence="4">The sequence shown here is derived from an EMBL/GenBank/DDBJ whole genome shotgun (WGS) entry which is preliminary data.</text>
</comment>
<dbReference type="Pfam" id="PF02170">
    <property type="entry name" value="PAZ"/>
    <property type="match status" value="1"/>
</dbReference>
<accession>A0A8T0A2T9</accession>
<dbReference type="OrthoDB" id="5868801at2759"/>
<dbReference type="Gene3D" id="3.30.420.10">
    <property type="entry name" value="Ribonuclease H-like superfamily/Ribonuclease H"/>
    <property type="match status" value="1"/>
</dbReference>
<organism evidence="4 5">
    <name type="scientific">Meloidogyne graminicola</name>
    <dbReference type="NCBI Taxonomy" id="189291"/>
    <lineage>
        <taxon>Eukaryota</taxon>
        <taxon>Metazoa</taxon>
        <taxon>Ecdysozoa</taxon>
        <taxon>Nematoda</taxon>
        <taxon>Chromadorea</taxon>
        <taxon>Rhabditida</taxon>
        <taxon>Tylenchina</taxon>
        <taxon>Tylenchomorpha</taxon>
        <taxon>Tylenchoidea</taxon>
        <taxon>Meloidogynidae</taxon>
        <taxon>Meloidogyninae</taxon>
        <taxon>Meloidogyne</taxon>
    </lineage>
</organism>
<feature type="domain" description="Piwi" evidence="3">
    <location>
        <begin position="609"/>
        <end position="908"/>
    </location>
</feature>
<dbReference type="InterPro" id="IPR003165">
    <property type="entry name" value="Piwi"/>
</dbReference>
<dbReference type="PROSITE" id="PS50821">
    <property type="entry name" value="PAZ"/>
    <property type="match status" value="1"/>
</dbReference>
<dbReference type="GO" id="GO:0003723">
    <property type="term" value="F:RNA binding"/>
    <property type="evidence" value="ECO:0007669"/>
    <property type="project" value="InterPro"/>
</dbReference>
<evidence type="ECO:0000313" key="4">
    <source>
        <dbReference type="EMBL" id="KAF7639333.1"/>
    </source>
</evidence>
<dbReference type="InterPro" id="IPR003100">
    <property type="entry name" value="PAZ_dom"/>
</dbReference>
<evidence type="ECO:0000259" key="2">
    <source>
        <dbReference type="PROSITE" id="PS50821"/>
    </source>
</evidence>
<gene>
    <name evidence="4" type="ORF">Mgra_00001297</name>
</gene>
<dbReference type="InterPro" id="IPR036085">
    <property type="entry name" value="PAZ_dom_sf"/>
</dbReference>